<dbReference type="InterPro" id="IPR029787">
    <property type="entry name" value="Nucleotide_cyclase"/>
</dbReference>
<dbReference type="SUPFAM" id="SSF55073">
    <property type="entry name" value="Nucleotide cyclase"/>
    <property type="match status" value="1"/>
</dbReference>
<name>A0A926VIX3_9CYAN</name>
<evidence type="ECO:0000256" key="4">
    <source>
        <dbReference type="ARBA" id="ARBA00022737"/>
    </source>
</evidence>
<accession>A0A926VIX3</accession>
<evidence type="ECO:0000313" key="11">
    <source>
        <dbReference type="Proteomes" id="UP000641646"/>
    </source>
</evidence>
<keyword evidence="6" id="KW-0969">Cilium</keyword>
<proteinExistence type="inferred from homology"/>
<evidence type="ECO:0000313" key="10">
    <source>
        <dbReference type="EMBL" id="MBD2184741.1"/>
    </source>
</evidence>
<gene>
    <name evidence="10" type="ORF">H6G03_27340</name>
</gene>
<keyword evidence="5" id="KW-0282">Flagellum</keyword>
<reference evidence="10" key="1">
    <citation type="journal article" date="2015" name="ISME J.">
        <title>Draft Genome Sequence of Streptomyces incarnatus NRRL8089, which Produces the Nucleoside Antibiotic Sinefungin.</title>
        <authorList>
            <person name="Oshima K."/>
            <person name="Hattori M."/>
            <person name="Shimizu H."/>
            <person name="Fukuda K."/>
            <person name="Nemoto M."/>
            <person name="Inagaki K."/>
            <person name="Tamura T."/>
        </authorList>
    </citation>
    <scope>NUCLEOTIDE SEQUENCE</scope>
    <source>
        <strain evidence="10">FACHB-1375</strain>
    </source>
</reference>
<dbReference type="InterPro" id="IPR050697">
    <property type="entry name" value="Adenylyl/Guanylyl_Cyclase_3/4"/>
</dbReference>
<dbReference type="PROSITE" id="PS50125">
    <property type="entry name" value="GUANYLATE_CYCLASE_2"/>
    <property type="match status" value="1"/>
</dbReference>
<evidence type="ECO:0000256" key="3">
    <source>
        <dbReference type="ARBA" id="ARBA00011103"/>
    </source>
</evidence>
<dbReference type="PANTHER" id="PTHR43081">
    <property type="entry name" value="ADENYLATE CYCLASE, TERMINAL-DIFFERENTIATION SPECIFIC-RELATED"/>
    <property type="match status" value="1"/>
</dbReference>
<dbReference type="Pfam" id="PF00211">
    <property type="entry name" value="Guanylate_cyc"/>
    <property type="match status" value="1"/>
</dbReference>
<dbReference type="Pfam" id="PF04940">
    <property type="entry name" value="BLUF"/>
    <property type="match status" value="1"/>
</dbReference>
<evidence type="ECO:0000256" key="5">
    <source>
        <dbReference type="ARBA" id="ARBA00022846"/>
    </source>
</evidence>
<reference evidence="10" key="2">
    <citation type="submission" date="2020-08" db="EMBL/GenBank/DDBJ databases">
        <authorList>
            <person name="Chen M."/>
            <person name="Teng W."/>
            <person name="Zhao L."/>
            <person name="Hu C."/>
            <person name="Zhou Y."/>
            <person name="Han B."/>
            <person name="Song L."/>
            <person name="Shu W."/>
        </authorList>
    </citation>
    <scope>NUCLEOTIDE SEQUENCE</scope>
    <source>
        <strain evidence="10">FACHB-1375</strain>
    </source>
</reference>
<dbReference type="SUPFAM" id="SSF54975">
    <property type="entry name" value="Acylphosphatase/BLUF domain-like"/>
    <property type="match status" value="1"/>
</dbReference>
<evidence type="ECO:0000256" key="2">
    <source>
        <dbReference type="ARBA" id="ARBA00005381"/>
    </source>
</evidence>
<dbReference type="GO" id="GO:0071949">
    <property type="term" value="F:FAD binding"/>
    <property type="evidence" value="ECO:0007669"/>
    <property type="project" value="InterPro"/>
</dbReference>
<evidence type="ECO:0000256" key="7">
    <source>
        <dbReference type="ARBA" id="ARBA00023273"/>
    </source>
</evidence>
<keyword evidence="7" id="KW-0966">Cell projection</keyword>
<feature type="domain" description="Guanylate cyclase" evidence="8">
    <location>
        <begin position="151"/>
        <end position="279"/>
    </location>
</feature>
<feature type="domain" description="BLUF" evidence="9">
    <location>
        <begin position="1"/>
        <end position="93"/>
    </location>
</feature>
<dbReference type="Gene3D" id="3.30.70.1230">
    <property type="entry name" value="Nucleotide cyclase"/>
    <property type="match status" value="1"/>
</dbReference>
<dbReference type="InterPro" id="IPR036046">
    <property type="entry name" value="Acylphosphatase-like_dom_sf"/>
</dbReference>
<dbReference type="SMART" id="SM00044">
    <property type="entry name" value="CYCc"/>
    <property type="match status" value="1"/>
</dbReference>
<dbReference type="GO" id="GO:0009882">
    <property type="term" value="F:blue light photoreceptor activity"/>
    <property type="evidence" value="ECO:0007669"/>
    <property type="project" value="InterPro"/>
</dbReference>
<comment type="subunit">
    <text evidence="3">Heterotetramer of two alpha and two beta subunits.</text>
</comment>
<dbReference type="SMART" id="SM01034">
    <property type="entry name" value="BLUF"/>
    <property type="match status" value="1"/>
</dbReference>
<organism evidence="10 11">
    <name type="scientific">Aerosakkonema funiforme FACHB-1375</name>
    <dbReference type="NCBI Taxonomy" id="2949571"/>
    <lineage>
        <taxon>Bacteria</taxon>
        <taxon>Bacillati</taxon>
        <taxon>Cyanobacteriota</taxon>
        <taxon>Cyanophyceae</taxon>
        <taxon>Oscillatoriophycideae</taxon>
        <taxon>Aerosakkonematales</taxon>
        <taxon>Aerosakkonemataceae</taxon>
        <taxon>Aerosakkonema</taxon>
    </lineage>
</organism>
<sequence length="354" mass="39688">MKRLTYISKFARPLSSKEIEAIGKVSAPNNQAKNITGVLLCSQGIFFQILEGDEENIDRLYEKILRDRRHTDILCLNTEHDIKERLFPEWSIQTIDLDENTDLIIKPIRALLQTLNESYRILEKYTQPTVVNIISNGANPLLVPPRKVEKIILFSDIVSFSTLVEKLPCEEIVAILNQYFTICTNIIVAKGGEITKFIGDCVMAYFSGEQADAAIQASLDILTEIETVRISAPEGSPLRVLYNGIGLAQGEVIEGNIGSHVKMDYTILGDAVNIAQRLECLTRKLSRSLIFSLEVKNSTAGVWNFVKLGKSKVKGKEEAIEIYSIDDRVTKQPSSNAEMAADISNYLDKIKFYH</sequence>
<comment type="similarity">
    <text evidence="2">Belongs to the adenylyl cyclase class-3 family.</text>
</comment>
<dbReference type="PROSITE" id="PS50925">
    <property type="entry name" value="BLUF"/>
    <property type="match status" value="1"/>
</dbReference>
<evidence type="ECO:0000259" key="8">
    <source>
        <dbReference type="PROSITE" id="PS50125"/>
    </source>
</evidence>
<keyword evidence="4" id="KW-0677">Repeat</keyword>
<dbReference type="InterPro" id="IPR001054">
    <property type="entry name" value="A/G_cyclase"/>
</dbReference>
<evidence type="ECO:0000256" key="1">
    <source>
        <dbReference type="ARBA" id="ARBA00004230"/>
    </source>
</evidence>
<dbReference type="EMBL" id="JACJPW010000093">
    <property type="protein sequence ID" value="MBD2184741.1"/>
    <property type="molecule type" value="Genomic_DNA"/>
</dbReference>
<dbReference type="CDD" id="cd07302">
    <property type="entry name" value="CHD"/>
    <property type="match status" value="1"/>
</dbReference>
<dbReference type="GO" id="GO:0004016">
    <property type="term" value="F:adenylate cyclase activity"/>
    <property type="evidence" value="ECO:0007669"/>
    <property type="project" value="UniProtKB-ARBA"/>
</dbReference>
<protein>
    <submittedName>
        <fullName evidence="10">BLUF domain-containing protein</fullName>
    </submittedName>
</protein>
<evidence type="ECO:0000256" key="6">
    <source>
        <dbReference type="ARBA" id="ARBA00023069"/>
    </source>
</evidence>
<dbReference type="AlphaFoldDB" id="A0A926VIX3"/>
<dbReference type="Gene3D" id="3.30.70.100">
    <property type="match status" value="1"/>
</dbReference>
<keyword evidence="11" id="KW-1185">Reference proteome</keyword>
<dbReference type="RefSeq" id="WP_190471735.1">
    <property type="nucleotide sequence ID" value="NZ_JACJPW010000093.1"/>
</dbReference>
<comment type="subcellular location">
    <subcellularLocation>
        <location evidence="1">Cell projection</location>
        <location evidence="1">Cilium</location>
        <location evidence="1">Flagellum</location>
    </subcellularLocation>
</comment>
<dbReference type="PANTHER" id="PTHR43081:SF1">
    <property type="entry name" value="ADENYLATE CYCLASE, TERMINAL-DIFFERENTIATION SPECIFIC"/>
    <property type="match status" value="1"/>
</dbReference>
<dbReference type="Proteomes" id="UP000641646">
    <property type="component" value="Unassembled WGS sequence"/>
</dbReference>
<comment type="caution">
    <text evidence="10">The sequence shown here is derived from an EMBL/GenBank/DDBJ whole genome shotgun (WGS) entry which is preliminary data.</text>
</comment>
<dbReference type="GO" id="GO:0009190">
    <property type="term" value="P:cyclic nucleotide biosynthetic process"/>
    <property type="evidence" value="ECO:0007669"/>
    <property type="project" value="InterPro"/>
</dbReference>
<evidence type="ECO:0000259" key="9">
    <source>
        <dbReference type="PROSITE" id="PS50925"/>
    </source>
</evidence>
<dbReference type="InterPro" id="IPR007024">
    <property type="entry name" value="BLUF_domain"/>
</dbReference>